<gene>
    <name evidence="1" type="ORF">AMPC_24550</name>
</gene>
<dbReference type="Pfam" id="PF14539">
    <property type="entry name" value="DUF4442"/>
    <property type="match status" value="1"/>
</dbReference>
<proteinExistence type="predicted"/>
<protein>
    <recommendedName>
        <fullName evidence="3">DUF4442 domain-containing protein</fullName>
    </recommendedName>
</protein>
<dbReference type="InterPro" id="IPR027961">
    <property type="entry name" value="DUF4442"/>
</dbReference>
<sequence>MLLKETALVRLLGLRIPVLLFLGPRVERLDEEGCAISIPLGLRSRNHLGSMYFGALCAGADVAAGLNAAKLIWFGGHRGVQLVFKDVKAEFLKRADGDVRFEMRQGREVKDALLRTEASGEREVVPVEVLATVPARYGDEPVARFTMGLALKRR</sequence>
<evidence type="ECO:0000313" key="1">
    <source>
        <dbReference type="EMBL" id="BDG09342.1"/>
    </source>
</evidence>
<name>A0ABM7XBZ8_9BACT</name>
<organism evidence="1 2">
    <name type="scientific">Anaeromyxobacter paludicola</name>
    <dbReference type="NCBI Taxonomy" id="2918171"/>
    <lineage>
        <taxon>Bacteria</taxon>
        <taxon>Pseudomonadati</taxon>
        <taxon>Myxococcota</taxon>
        <taxon>Myxococcia</taxon>
        <taxon>Myxococcales</taxon>
        <taxon>Cystobacterineae</taxon>
        <taxon>Anaeromyxobacteraceae</taxon>
        <taxon>Anaeromyxobacter</taxon>
    </lineage>
</organism>
<dbReference type="InterPro" id="IPR029069">
    <property type="entry name" value="HotDog_dom_sf"/>
</dbReference>
<evidence type="ECO:0008006" key="3">
    <source>
        <dbReference type="Google" id="ProtNLM"/>
    </source>
</evidence>
<reference evidence="2" key="1">
    <citation type="journal article" date="2022" name="Int. J. Syst. Evol. Microbiol.">
        <title>Anaeromyxobacter oryzae sp. nov., Anaeromyxobacter diazotrophicus sp. nov. and Anaeromyxobacter paludicola sp. nov., isolated from paddy soils.</title>
        <authorList>
            <person name="Itoh H."/>
            <person name="Xu Z."/>
            <person name="Mise K."/>
            <person name="Masuda Y."/>
            <person name="Ushijima N."/>
            <person name="Hayakawa C."/>
            <person name="Shiratori Y."/>
            <person name="Senoo K."/>
        </authorList>
    </citation>
    <scope>NUCLEOTIDE SEQUENCE [LARGE SCALE GENOMIC DNA]</scope>
    <source>
        <strain evidence="2">Red630</strain>
    </source>
</reference>
<accession>A0ABM7XBZ8</accession>
<dbReference type="SUPFAM" id="SSF54637">
    <property type="entry name" value="Thioesterase/thiol ester dehydrase-isomerase"/>
    <property type="match status" value="1"/>
</dbReference>
<keyword evidence="2" id="KW-1185">Reference proteome</keyword>
<evidence type="ECO:0000313" key="2">
    <source>
        <dbReference type="Proteomes" id="UP001162734"/>
    </source>
</evidence>
<dbReference type="Gene3D" id="3.10.129.10">
    <property type="entry name" value="Hotdog Thioesterase"/>
    <property type="match status" value="1"/>
</dbReference>
<dbReference type="Proteomes" id="UP001162734">
    <property type="component" value="Chromosome"/>
</dbReference>
<dbReference type="RefSeq" id="WP_248341490.1">
    <property type="nucleotide sequence ID" value="NZ_AP025592.1"/>
</dbReference>
<dbReference type="EMBL" id="AP025592">
    <property type="protein sequence ID" value="BDG09342.1"/>
    <property type="molecule type" value="Genomic_DNA"/>
</dbReference>